<proteinExistence type="predicted"/>
<sequence length="74" mass="8051">MLACLSFTSGKHRQTTSLSRILAVLRVPATRRQAHCQLALPISSGVCSSYCQTSRALTVPPALRPRLPSPYCQP</sequence>
<dbReference type="EMBL" id="BKCJ011838781">
    <property type="protein sequence ID" value="GFD57226.1"/>
    <property type="molecule type" value="Genomic_DNA"/>
</dbReference>
<organism evidence="1">
    <name type="scientific">Tanacetum cinerariifolium</name>
    <name type="common">Dalmatian daisy</name>
    <name type="synonym">Chrysanthemum cinerariifolium</name>
    <dbReference type="NCBI Taxonomy" id="118510"/>
    <lineage>
        <taxon>Eukaryota</taxon>
        <taxon>Viridiplantae</taxon>
        <taxon>Streptophyta</taxon>
        <taxon>Embryophyta</taxon>
        <taxon>Tracheophyta</taxon>
        <taxon>Spermatophyta</taxon>
        <taxon>Magnoliopsida</taxon>
        <taxon>eudicotyledons</taxon>
        <taxon>Gunneridae</taxon>
        <taxon>Pentapetalae</taxon>
        <taxon>asterids</taxon>
        <taxon>campanulids</taxon>
        <taxon>Asterales</taxon>
        <taxon>Asteraceae</taxon>
        <taxon>Asteroideae</taxon>
        <taxon>Anthemideae</taxon>
        <taxon>Anthemidinae</taxon>
        <taxon>Tanacetum</taxon>
    </lineage>
</organism>
<dbReference type="AlphaFoldDB" id="A0A699XH95"/>
<gene>
    <name evidence="1" type="ORF">Tci_929195</name>
</gene>
<name>A0A699XH95_TANCI</name>
<protein>
    <submittedName>
        <fullName evidence="1">Uncharacterized protein</fullName>
    </submittedName>
</protein>
<evidence type="ECO:0000313" key="1">
    <source>
        <dbReference type="EMBL" id="GFD57226.1"/>
    </source>
</evidence>
<accession>A0A699XH95</accession>
<comment type="caution">
    <text evidence="1">The sequence shown here is derived from an EMBL/GenBank/DDBJ whole genome shotgun (WGS) entry which is preliminary data.</text>
</comment>
<reference evidence="1" key="1">
    <citation type="journal article" date="2019" name="Sci. Rep.">
        <title>Draft genome of Tanacetum cinerariifolium, the natural source of mosquito coil.</title>
        <authorList>
            <person name="Yamashiro T."/>
            <person name="Shiraishi A."/>
            <person name="Satake H."/>
            <person name="Nakayama K."/>
        </authorList>
    </citation>
    <scope>NUCLEOTIDE SEQUENCE</scope>
</reference>